<proteinExistence type="predicted"/>
<dbReference type="RefSeq" id="WP_133362050.1">
    <property type="nucleotide sequence ID" value="NZ_CP037940.1"/>
</dbReference>
<evidence type="ECO:0000313" key="2">
    <source>
        <dbReference type="Proteomes" id="UP000292886"/>
    </source>
</evidence>
<reference evidence="2" key="1">
    <citation type="submission" date="2019-03" db="EMBL/GenBank/DDBJ databases">
        <title>Weissella sp. 26KH-42 Genome sequencing.</title>
        <authorList>
            <person name="Heo J."/>
            <person name="Kim S.-J."/>
            <person name="Kim J.-S."/>
            <person name="Hong S.-B."/>
            <person name="Kwon S.-W."/>
        </authorList>
    </citation>
    <scope>NUCLEOTIDE SEQUENCE [LARGE SCALE GENOMIC DNA]</scope>
    <source>
        <strain evidence="2">26KH-42</strain>
    </source>
</reference>
<evidence type="ECO:0000313" key="1">
    <source>
        <dbReference type="EMBL" id="QBO34970.1"/>
    </source>
</evidence>
<accession>A0A4P6YQT2</accession>
<dbReference type="AlphaFoldDB" id="A0A4P6YQT2"/>
<keyword evidence="2" id="KW-1185">Reference proteome</keyword>
<dbReference type="KEGG" id="wei:EQG49_00175"/>
<dbReference type="EMBL" id="CP037940">
    <property type="protein sequence ID" value="QBO34970.1"/>
    <property type="molecule type" value="Genomic_DNA"/>
</dbReference>
<name>A0A4P6YQT2_9LACO</name>
<protein>
    <submittedName>
        <fullName evidence="1">Uncharacterized protein</fullName>
    </submittedName>
</protein>
<dbReference type="Proteomes" id="UP000292886">
    <property type="component" value="Chromosome"/>
</dbReference>
<sequence length="59" mass="6935">MDDTKTFNGTDRYKILERMDKWLIENNASYYGSSAMQWTLHDDGTFSLKVHWSGNDTNK</sequence>
<organism evidence="1 2">
    <name type="scientific">Periweissella cryptocerci</name>
    <dbReference type="NCBI Taxonomy" id="2506420"/>
    <lineage>
        <taxon>Bacteria</taxon>
        <taxon>Bacillati</taxon>
        <taxon>Bacillota</taxon>
        <taxon>Bacilli</taxon>
        <taxon>Lactobacillales</taxon>
        <taxon>Lactobacillaceae</taxon>
        <taxon>Periweissella</taxon>
    </lineage>
</organism>
<gene>
    <name evidence="1" type="ORF">EQG49_00175</name>
</gene>